<evidence type="ECO:0000256" key="1">
    <source>
        <dbReference type="ARBA" id="ARBA00004141"/>
    </source>
</evidence>
<dbReference type="Pfam" id="PF20684">
    <property type="entry name" value="Fung_rhodopsin"/>
    <property type="match status" value="1"/>
</dbReference>
<gene>
    <name evidence="9" type="ORF">CONLIGDRAFT_711038</name>
</gene>
<dbReference type="Proteomes" id="UP000182658">
    <property type="component" value="Unassembled WGS sequence"/>
</dbReference>
<dbReference type="GO" id="GO:0016020">
    <property type="term" value="C:membrane"/>
    <property type="evidence" value="ECO:0007669"/>
    <property type="project" value="UniProtKB-SubCell"/>
</dbReference>
<proteinExistence type="inferred from homology"/>
<accession>A0A1J7JSU5</accession>
<evidence type="ECO:0000313" key="10">
    <source>
        <dbReference type="Proteomes" id="UP000182658"/>
    </source>
</evidence>
<dbReference type="STRING" id="1408157.A0A1J7JSU5"/>
<dbReference type="InParanoid" id="A0A1J7JSU5"/>
<feature type="domain" description="Rhodopsin" evidence="8">
    <location>
        <begin position="34"/>
        <end position="268"/>
    </location>
</feature>
<keyword evidence="10" id="KW-1185">Reference proteome</keyword>
<feature type="transmembrane region" description="Helical" evidence="7">
    <location>
        <begin position="83"/>
        <end position="101"/>
    </location>
</feature>
<evidence type="ECO:0000313" key="9">
    <source>
        <dbReference type="EMBL" id="OIW33064.1"/>
    </source>
</evidence>
<feature type="region of interest" description="Disordered" evidence="6">
    <location>
        <begin position="280"/>
        <end position="328"/>
    </location>
</feature>
<keyword evidence="4 7" id="KW-0472">Membrane</keyword>
<organism evidence="9 10">
    <name type="scientific">Coniochaeta ligniaria NRRL 30616</name>
    <dbReference type="NCBI Taxonomy" id="1408157"/>
    <lineage>
        <taxon>Eukaryota</taxon>
        <taxon>Fungi</taxon>
        <taxon>Dikarya</taxon>
        <taxon>Ascomycota</taxon>
        <taxon>Pezizomycotina</taxon>
        <taxon>Sordariomycetes</taxon>
        <taxon>Sordariomycetidae</taxon>
        <taxon>Coniochaetales</taxon>
        <taxon>Coniochaetaceae</taxon>
        <taxon>Coniochaeta</taxon>
    </lineage>
</organism>
<evidence type="ECO:0000259" key="8">
    <source>
        <dbReference type="Pfam" id="PF20684"/>
    </source>
</evidence>
<evidence type="ECO:0000256" key="5">
    <source>
        <dbReference type="ARBA" id="ARBA00038359"/>
    </source>
</evidence>
<comment type="similarity">
    <text evidence="5">Belongs to the SAT4 family.</text>
</comment>
<evidence type="ECO:0000256" key="4">
    <source>
        <dbReference type="ARBA" id="ARBA00023136"/>
    </source>
</evidence>
<name>A0A1J7JSU5_9PEZI</name>
<dbReference type="OrthoDB" id="3648173at2759"/>
<protein>
    <recommendedName>
        <fullName evidence="8">Rhodopsin domain-containing protein</fullName>
    </recommendedName>
</protein>
<keyword evidence="3 7" id="KW-1133">Transmembrane helix</keyword>
<feature type="compositionally biased region" description="Low complexity" evidence="6">
    <location>
        <begin position="280"/>
        <end position="298"/>
    </location>
</feature>
<feature type="transmembrane region" description="Helical" evidence="7">
    <location>
        <begin position="203"/>
        <end position="223"/>
    </location>
</feature>
<evidence type="ECO:0000256" key="3">
    <source>
        <dbReference type="ARBA" id="ARBA00022989"/>
    </source>
</evidence>
<dbReference type="InterPro" id="IPR049326">
    <property type="entry name" value="Rhodopsin_dom_fungi"/>
</dbReference>
<dbReference type="InterPro" id="IPR052337">
    <property type="entry name" value="SAT4-like"/>
</dbReference>
<evidence type="ECO:0000256" key="6">
    <source>
        <dbReference type="SAM" id="MobiDB-lite"/>
    </source>
</evidence>
<feature type="transmembrane region" description="Helical" evidence="7">
    <location>
        <begin position="169"/>
        <end position="191"/>
    </location>
</feature>
<sequence length="385" mass="41792">MTWVIGGMVIVERNYALIVNMFLFTSLAFIILVLRLYTRAVLIRRVGADDYLMVSAFIASIAFFFSCMYQIKYGLGQPVNLATLIPFLHALYSTVPCYNIAQTSYKLSIAIQSYRLFSTSMGKKIMKTLIGWIIVCGIMSISASFFYCSPVPKAWDDSIEGWCVNRSNLNYAIAGFNILNDIFLLSIPFPFLVKLQVAQKQRIVLMSVFACGVITTIVSIVRLKALYDNLAGPINLQPVTGVDIALWSDLEINVAIICGSVPALKAFVGKVFFGQSIGGSSDRSRGNNNSGYGGNTSQSRKRTRNQSQVLGSQVGDEEAGESSGKMGGITVQQSIEMKTYLADDTGSEKELITGPEGVFGGGGSGRATNIKSGGARRTVVEARAL</sequence>
<feature type="transmembrane region" description="Helical" evidence="7">
    <location>
        <begin position="15"/>
        <end position="38"/>
    </location>
</feature>
<dbReference type="EMBL" id="KV875094">
    <property type="protein sequence ID" value="OIW33064.1"/>
    <property type="molecule type" value="Genomic_DNA"/>
</dbReference>
<dbReference type="PANTHER" id="PTHR33048:SF123">
    <property type="entry name" value="INTEGRAL MEMBRANE PROTEIN"/>
    <property type="match status" value="1"/>
</dbReference>
<evidence type="ECO:0000256" key="2">
    <source>
        <dbReference type="ARBA" id="ARBA00022692"/>
    </source>
</evidence>
<dbReference type="AlphaFoldDB" id="A0A1J7JSU5"/>
<feature type="transmembrane region" description="Helical" evidence="7">
    <location>
        <begin position="50"/>
        <end position="71"/>
    </location>
</feature>
<feature type="transmembrane region" description="Helical" evidence="7">
    <location>
        <begin position="129"/>
        <end position="149"/>
    </location>
</feature>
<keyword evidence="2 7" id="KW-0812">Transmembrane</keyword>
<comment type="subcellular location">
    <subcellularLocation>
        <location evidence="1">Membrane</location>
        <topology evidence="1">Multi-pass membrane protein</topology>
    </subcellularLocation>
</comment>
<dbReference type="PANTHER" id="PTHR33048">
    <property type="entry name" value="PTH11-LIKE INTEGRAL MEMBRANE PROTEIN (AFU_ORTHOLOGUE AFUA_5G11245)"/>
    <property type="match status" value="1"/>
</dbReference>
<reference evidence="9 10" key="1">
    <citation type="submission" date="2016-10" db="EMBL/GenBank/DDBJ databases">
        <title>Draft genome sequence of Coniochaeta ligniaria NRRL30616, a lignocellulolytic fungus for bioabatement of inhibitors in plant biomass hydrolysates.</title>
        <authorList>
            <consortium name="DOE Joint Genome Institute"/>
            <person name="Jimenez D.J."/>
            <person name="Hector R.E."/>
            <person name="Riley R."/>
            <person name="Sun H."/>
            <person name="Grigoriev I.V."/>
            <person name="Van Elsas J.D."/>
            <person name="Nichols N.N."/>
        </authorList>
    </citation>
    <scope>NUCLEOTIDE SEQUENCE [LARGE SCALE GENOMIC DNA]</scope>
    <source>
        <strain evidence="9 10">NRRL 30616</strain>
    </source>
</reference>
<evidence type="ECO:0000256" key="7">
    <source>
        <dbReference type="SAM" id="Phobius"/>
    </source>
</evidence>